<feature type="transmembrane region" description="Helical" evidence="2">
    <location>
        <begin position="243"/>
        <end position="263"/>
    </location>
</feature>
<sequence length="320" mass="34246">MSHGFDPGGQHHAATTLTQYSEPHIHLPATHISRPPSRPYLIHSQTAPTGNGMSLSASSIGGIHPGHPGAGYKSHSLLPNGHHPSVGQLPPHSVSRLSHSFMTTFPNNQNHTRQSSLLHDNNTTTQKDISTTAPTTATTSNNSAAGAIAINSSLLTSTYHHALSLLCMLSVLMCILSASVMRPLEHTNVSTERGLRNVLSVCMLILSMCLDLYCLFVCCLQLMLALTTGSSAYLREASCSRNLAVASFLLSVPFFLTGSILILNIPLPASLGIVGVVFVVWILSSVHNVYVWNLTVQEGNDNNNNGKTLHGHIVQLSTLV</sequence>
<dbReference type="InterPro" id="IPR029201">
    <property type="entry name" value="Jiraiya"/>
</dbReference>
<feature type="compositionally biased region" description="Polar residues" evidence="1">
    <location>
        <begin position="43"/>
        <end position="57"/>
    </location>
</feature>
<accession>A0AAJ6VUG8</accession>
<keyword evidence="2" id="KW-0812">Transmembrane</keyword>
<keyword evidence="2" id="KW-1133">Transmembrane helix</keyword>
<proteinExistence type="predicted"/>
<evidence type="ECO:0000256" key="2">
    <source>
        <dbReference type="SAM" id="Phobius"/>
    </source>
</evidence>
<feature type="compositionally biased region" description="Low complexity" evidence="1">
    <location>
        <begin position="58"/>
        <end position="67"/>
    </location>
</feature>
<feature type="region of interest" description="Disordered" evidence="1">
    <location>
        <begin position="28"/>
        <end position="84"/>
    </location>
</feature>
<keyword evidence="3" id="KW-1185">Reference proteome</keyword>
<dbReference type="KEGG" id="goe:100899020"/>
<feature type="transmembrane region" description="Helical" evidence="2">
    <location>
        <begin position="159"/>
        <end position="178"/>
    </location>
</feature>
<dbReference type="RefSeq" id="XP_003737791.1">
    <property type="nucleotide sequence ID" value="XM_003737743.1"/>
</dbReference>
<keyword evidence="2" id="KW-0472">Membrane</keyword>
<dbReference type="Proteomes" id="UP000694867">
    <property type="component" value="Unplaced"/>
</dbReference>
<organism evidence="3 4">
    <name type="scientific">Galendromus occidentalis</name>
    <name type="common">western predatory mite</name>
    <dbReference type="NCBI Taxonomy" id="34638"/>
    <lineage>
        <taxon>Eukaryota</taxon>
        <taxon>Metazoa</taxon>
        <taxon>Ecdysozoa</taxon>
        <taxon>Arthropoda</taxon>
        <taxon>Chelicerata</taxon>
        <taxon>Arachnida</taxon>
        <taxon>Acari</taxon>
        <taxon>Parasitiformes</taxon>
        <taxon>Mesostigmata</taxon>
        <taxon>Gamasina</taxon>
        <taxon>Phytoseioidea</taxon>
        <taxon>Phytoseiidae</taxon>
        <taxon>Typhlodrominae</taxon>
        <taxon>Galendromus</taxon>
    </lineage>
</organism>
<dbReference type="AlphaFoldDB" id="A0AAJ6VUG8"/>
<gene>
    <name evidence="4" type="primary">LOC100899020</name>
</gene>
<evidence type="ECO:0000313" key="4">
    <source>
        <dbReference type="RefSeq" id="XP_003737791.1"/>
    </source>
</evidence>
<dbReference type="Pfam" id="PF15038">
    <property type="entry name" value="Jiraiya"/>
    <property type="match status" value="1"/>
</dbReference>
<evidence type="ECO:0000313" key="3">
    <source>
        <dbReference type="Proteomes" id="UP000694867"/>
    </source>
</evidence>
<feature type="transmembrane region" description="Helical" evidence="2">
    <location>
        <begin position="198"/>
        <end position="223"/>
    </location>
</feature>
<name>A0AAJ6VUG8_9ACAR</name>
<protein>
    <submittedName>
        <fullName evidence="4">Uncharacterized protein LOC100899020</fullName>
    </submittedName>
</protein>
<reference evidence="4" key="1">
    <citation type="submission" date="2025-08" db="UniProtKB">
        <authorList>
            <consortium name="RefSeq"/>
        </authorList>
    </citation>
    <scope>IDENTIFICATION</scope>
</reference>
<dbReference type="PANTHER" id="PTHR39947">
    <property type="entry name" value="IP19862P"/>
    <property type="match status" value="1"/>
</dbReference>
<feature type="transmembrane region" description="Helical" evidence="2">
    <location>
        <begin position="270"/>
        <end position="292"/>
    </location>
</feature>
<dbReference type="GeneID" id="100899020"/>
<evidence type="ECO:0000256" key="1">
    <source>
        <dbReference type="SAM" id="MobiDB-lite"/>
    </source>
</evidence>
<dbReference type="PANTHER" id="PTHR39947:SF1">
    <property type="entry name" value="IP19862P"/>
    <property type="match status" value="1"/>
</dbReference>